<gene>
    <name evidence="1" type="ORF">GCM10009827_026360</name>
</gene>
<protein>
    <submittedName>
        <fullName evidence="1">Uncharacterized protein</fullName>
    </submittedName>
</protein>
<keyword evidence="2" id="KW-1185">Reference proteome</keyword>
<organism evidence="1 2">
    <name type="scientific">Dactylosporangium maewongense</name>
    <dbReference type="NCBI Taxonomy" id="634393"/>
    <lineage>
        <taxon>Bacteria</taxon>
        <taxon>Bacillati</taxon>
        <taxon>Actinomycetota</taxon>
        <taxon>Actinomycetes</taxon>
        <taxon>Micromonosporales</taxon>
        <taxon>Micromonosporaceae</taxon>
        <taxon>Dactylosporangium</taxon>
    </lineage>
</organism>
<evidence type="ECO:0000313" key="2">
    <source>
        <dbReference type="Proteomes" id="UP001501470"/>
    </source>
</evidence>
<proteinExistence type="predicted"/>
<dbReference type="RefSeq" id="WP_344502112.1">
    <property type="nucleotide sequence ID" value="NZ_BAAAQD010000004.1"/>
</dbReference>
<comment type="caution">
    <text evidence="1">The sequence shown here is derived from an EMBL/GenBank/DDBJ whole genome shotgun (WGS) entry which is preliminary data.</text>
</comment>
<dbReference type="EMBL" id="BAAAQD010000004">
    <property type="protein sequence ID" value="GAA1510893.1"/>
    <property type="molecule type" value="Genomic_DNA"/>
</dbReference>
<accession>A0ABN2A4H8</accession>
<dbReference type="Proteomes" id="UP001501470">
    <property type="component" value="Unassembled WGS sequence"/>
</dbReference>
<name>A0ABN2A4H8_9ACTN</name>
<reference evidence="1 2" key="1">
    <citation type="journal article" date="2019" name="Int. J. Syst. Evol. Microbiol.">
        <title>The Global Catalogue of Microorganisms (GCM) 10K type strain sequencing project: providing services to taxonomists for standard genome sequencing and annotation.</title>
        <authorList>
            <consortium name="The Broad Institute Genomics Platform"/>
            <consortium name="The Broad Institute Genome Sequencing Center for Infectious Disease"/>
            <person name="Wu L."/>
            <person name="Ma J."/>
        </authorList>
    </citation>
    <scope>NUCLEOTIDE SEQUENCE [LARGE SCALE GENOMIC DNA]</scope>
    <source>
        <strain evidence="1 2">JCM 15933</strain>
    </source>
</reference>
<sequence>MPSDFVMDSPQGLSHRATAFLAQHAARVEVDPGLTGDALRTALESVRGAVDEVLIHRLEGLQARYAGLTYPSRFFDSVVTFAPVCEPDPYEGEDEISYVVETDRNCGASATRTGELVVSEDTASTIEFGSVDALIESDAMFEAAVHRSAYREVYANKRLAGPADIMGRVGSVRPVGPASGRWTQWLTDGTTDIFYCAIWYELTKMSLPYIKIWTDNPDVLQVFN</sequence>
<evidence type="ECO:0000313" key="1">
    <source>
        <dbReference type="EMBL" id="GAA1510893.1"/>
    </source>
</evidence>